<dbReference type="Proteomes" id="UP000611640">
    <property type="component" value="Chromosome"/>
</dbReference>
<dbReference type="KEGG" id="atl:Athai_52820"/>
<protein>
    <recommendedName>
        <fullName evidence="3">HAD family hydrolase</fullName>
    </recommendedName>
</protein>
<organism evidence="1 2">
    <name type="scientific">Actinocatenispora thailandica</name>
    <dbReference type="NCBI Taxonomy" id="227318"/>
    <lineage>
        <taxon>Bacteria</taxon>
        <taxon>Bacillati</taxon>
        <taxon>Actinomycetota</taxon>
        <taxon>Actinomycetes</taxon>
        <taxon>Micromonosporales</taxon>
        <taxon>Micromonosporaceae</taxon>
        <taxon>Actinocatenispora</taxon>
    </lineage>
</organism>
<dbReference type="PROSITE" id="PS01228">
    <property type="entry name" value="COF_1"/>
    <property type="match status" value="1"/>
</dbReference>
<dbReference type="EMBL" id="AP023355">
    <property type="protein sequence ID" value="BCJ37779.1"/>
    <property type="molecule type" value="Genomic_DNA"/>
</dbReference>
<dbReference type="InterPro" id="IPR036412">
    <property type="entry name" value="HAD-like_sf"/>
</dbReference>
<keyword evidence="2" id="KW-1185">Reference proteome</keyword>
<evidence type="ECO:0000313" key="1">
    <source>
        <dbReference type="EMBL" id="BCJ37779.1"/>
    </source>
</evidence>
<name>A0A7R7DTX2_9ACTN</name>
<dbReference type="InterPro" id="IPR023214">
    <property type="entry name" value="HAD_sf"/>
</dbReference>
<evidence type="ECO:0008006" key="3">
    <source>
        <dbReference type="Google" id="ProtNLM"/>
    </source>
</evidence>
<reference evidence="1 2" key="1">
    <citation type="submission" date="2020-08" db="EMBL/GenBank/DDBJ databases">
        <title>Whole genome shotgun sequence of Actinocatenispora thailandica NBRC 105041.</title>
        <authorList>
            <person name="Komaki H."/>
            <person name="Tamura T."/>
        </authorList>
    </citation>
    <scope>NUCLEOTIDE SEQUENCE [LARGE SCALE GENOMIC DNA]</scope>
    <source>
        <strain evidence="1 2">NBRC 105041</strain>
    </source>
</reference>
<sequence>MIEGILLVDLDGTLYTGDEPIRCYAAELAALTGDAGLVPGVEAYLAGTSPIVAADGWEAVRAIAGTVPRRLADAAFLRSRYGMADGTVPVTVSEPLVRLVTELRDRYLPVLATNSPRDGLVALLDRLGVANLFAEVVFSAHKPDGLVPLATRLLRSIGAAGQPWRLLSLGDHWRNDIAPALRLGAIGGYVDRFGRQAGPAQLSGRVVDDLLPGVRSWAADPAGFAASHQVG</sequence>
<dbReference type="SUPFAM" id="SSF56784">
    <property type="entry name" value="HAD-like"/>
    <property type="match status" value="1"/>
</dbReference>
<proteinExistence type="predicted"/>
<dbReference type="Pfam" id="PF00702">
    <property type="entry name" value="Hydrolase"/>
    <property type="match status" value="1"/>
</dbReference>
<dbReference type="AlphaFoldDB" id="A0A7R7DTX2"/>
<dbReference type="Gene3D" id="3.40.50.1000">
    <property type="entry name" value="HAD superfamily/HAD-like"/>
    <property type="match status" value="1"/>
</dbReference>
<dbReference type="RefSeq" id="WP_203963938.1">
    <property type="nucleotide sequence ID" value="NZ_AP023355.1"/>
</dbReference>
<gene>
    <name evidence="1" type="ORF">Athai_52820</name>
</gene>
<evidence type="ECO:0000313" key="2">
    <source>
        <dbReference type="Proteomes" id="UP000611640"/>
    </source>
</evidence>
<accession>A0A7R7DTX2</accession>